<comment type="caution">
    <text evidence="2">The sequence shown here is derived from an EMBL/GenBank/DDBJ whole genome shotgun (WGS) entry which is preliminary data.</text>
</comment>
<feature type="region of interest" description="Disordered" evidence="1">
    <location>
        <begin position="27"/>
        <end position="64"/>
    </location>
</feature>
<protein>
    <recommendedName>
        <fullName evidence="4">Phosphatidylinositol-specific phospholipase C X domain-containing protein</fullName>
    </recommendedName>
</protein>
<dbReference type="SUPFAM" id="SSF51695">
    <property type="entry name" value="PLC-like phosphodiesterases"/>
    <property type="match status" value="1"/>
</dbReference>
<gene>
    <name evidence="2" type="ORF">Daus18300_014332</name>
</gene>
<evidence type="ECO:0000313" key="3">
    <source>
        <dbReference type="Proteomes" id="UP001583177"/>
    </source>
</evidence>
<keyword evidence="3" id="KW-1185">Reference proteome</keyword>
<dbReference type="PANTHER" id="PTHR13593:SF148">
    <property type="entry name" value="PHOSPHATIDYLINOSITOL-SPECIFIC PHOSPHOLIPASE C X DOMAIN-CONTAINING PROTEIN"/>
    <property type="match status" value="1"/>
</dbReference>
<accession>A0ABR3VVM7</accession>
<dbReference type="Pfam" id="PF26146">
    <property type="entry name" value="PI-PLC_X"/>
    <property type="match status" value="1"/>
</dbReference>
<dbReference type="SUPFAM" id="SSF89372">
    <property type="entry name" value="Fucose-specific lectin"/>
    <property type="match status" value="1"/>
</dbReference>
<name>A0ABR3VVM7_9PEZI</name>
<sequence length="726" mass="79886">MTRSPNGPSRCDLPSWDIRLNLDSRPPFNPYLQDASNPGTGHNMGGDDSDTSTSSTWLPQGPTKQGFLINPDQPREHLRSKVPPSIATHRGSLWMVWADFDGRVWYSSTVPEGNGEGFGRPDKFPYHEGNGKDGIPMIANLNGVLHAIIVSAETGAVAHYINDADDEGFIQQGSLPGGCTAAKGSRGPALAAFHNKLFLAFIGPDNKLSFTQWDAESRGWSPTQNICSGHFQGKPALFVLNGALHALCEAADPDGDIIAYRYGRHESGWAWDAADDVSEGRATRGVSAASYGGRAYLGFLKDDAVYVAAHADGKAWDEPERVGSGSVRARFAPQMAVVNGRVHCVFAGKWKGDLRWFSKPVLGYDLGTWMGSLDGAAWLSGLTIPGTHDSCARSNVPFVRTQYLSVSQQLALGIRFLDLRLRRHDDGKLYCYHGGVPINLPKGLSFEAVMDEVWDFIGPRDGKKATETVLISINNDDRSKEQKANPGVFYKAVKEAIDRTPAYEHGSARWYTEPVTARLGDVRGKAVLLRRYYGDADVEPRQRMGLDLEDWRQDDPDFTIVTPSGVRVRLQDKWRYSRRSGLEELMASKLGHVRAMMERAAGTLADPPPSDDDDDRNGASDGEKAARVLEEEPEKTWYINFCSAVGEPVEHGEVAEAKWIAVGGHSNLHFFGRWVEGINVRTRDYLRGLDEGAGRGGTRRLGVINLDYPELPEDSDLVARLIETNF</sequence>
<dbReference type="PANTHER" id="PTHR13593">
    <property type="match status" value="1"/>
</dbReference>
<evidence type="ECO:0008006" key="4">
    <source>
        <dbReference type="Google" id="ProtNLM"/>
    </source>
</evidence>
<reference evidence="2 3" key="1">
    <citation type="journal article" date="2024" name="IMA Fungus">
        <title>IMA Genome - F19 : A genome assembly and annotation guide to empower mycologists, including annotated draft genome sequences of Ceratocystis pirilliformis, Diaporthe australafricana, Fusarium ophioides, Paecilomyces lecythidis, and Sporothrix stenoceras.</title>
        <authorList>
            <person name="Aylward J."/>
            <person name="Wilson A.M."/>
            <person name="Visagie C.M."/>
            <person name="Spraker J."/>
            <person name="Barnes I."/>
            <person name="Buitendag C."/>
            <person name="Ceriani C."/>
            <person name="Del Mar Angel L."/>
            <person name="du Plessis D."/>
            <person name="Fuchs T."/>
            <person name="Gasser K."/>
            <person name="Kramer D."/>
            <person name="Li W."/>
            <person name="Munsamy K."/>
            <person name="Piso A."/>
            <person name="Price J.L."/>
            <person name="Sonnekus B."/>
            <person name="Thomas C."/>
            <person name="van der Nest A."/>
            <person name="van Dijk A."/>
            <person name="van Heerden A."/>
            <person name="van Vuuren N."/>
            <person name="Yilmaz N."/>
            <person name="Duong T.A."/>
            <person name="van der Merwe N.A."/>
            <person name="Wingfield M.J."/>
            <person name="Wingfield B.D."/>
        </authorList>
    </citation>
    <scope>NUCLEOTIDE SEQUENCE [LARGE SCALE GENOMIC DNA]</scope>
    <source>
        <strain evidence="2 3">CMW 18300</strain>
    </source>
</reference>
<feature type="region of interest" description="Disordered" evidence="1">
    <location>
        <begin position="601"/>
        <end position="624"/>
    </location>
</feature>
<evidence type="ECO:0000313" key="2">
    <source>
        <dbReference type="EMBL" id="KAL1846169.1"/>
    </source>
</evidence>
<dbReference type="InterPro" id="IPR017946">
    <property type="entry name" value="PLC-like_Pdiesterase_TIM-brl"/>
</dbReference>
<organism evidence="2 3">
    <name type="scientific">Diaporthe australafricana</name>
    <dbReference type="NCBI Taxonomy" id="127596"/>
    <lineage>
        <taxon>Eukaryota</taxon>
        <taxon>Fungi</taxon>
        <taxon>Dikarya</taxon>
        <taxon>Ascomycota</taxon>
        <taxon>Pezizomycotina</taxon>
        <taxon>Sordariomycetes</taxon>
        <taxon>Sordariomycetidae</taxon>
        <taxon>Diaporthales</taxon>
        <taxon>Diaporthaceae</taxon>
        <taxon>Diaporthe</taxon>
    </lineage>
</organism>
<dbReference type="Gene3D" id="3.20.20.190">
    <property type="entry name" value="Phosphatidylinositol (PI) phosphodiesterase"/>
    <property type="match status" value="1"/>
</dbReference>
<dbReference type="EMBL" id="JAWRVE010000276">
    <property type="protein sequence ID" value="KAL1846169.1"/>
    <property type="molecule type" value="Genomic_DNA"/>
</dbReference>
<dbReference type="Proteomes" id="UP001583177">
    <property type="component" value="Unassembled WGS sequence"/>
</dbReference>
<proteinExistence type="predicted"/>
<dbReference type="InterPro" id="IPR051057">
    <property type="entry name" value="PI-PLC_domain"/>
</dbReference>
<dbReference type="Gene3D" id="2.120.10.70">
    <property type="entry name" value="Fucose-specific lectin"/>
    <property type="match status" value="1"/>
</dbReference>
<evidence type="ECO:0000256" key="1">
    <source>
        <dbReference type="SAM" id="MobiDB-lite"/>
    </source>
</evidence>
<dbReference type="PROSITE" id="PS50007">
    <property type="entry name" value="PIPLC_X_DOMAIN"/>
    <property type="match status" value="1"/>
</dbReference>